<comment type="caution">
    <text evidence="1">The sequence shown here is derived from an EMBL/GenBank/DDBJ whole genome shotgun (WGS) entry which is preliminary data.</text>
</comment>
<gene>
    <name evidence="1" type="ORF">ENM60_02410</name>
</gene>
<organism evidence="1">
    <name type="scientific">Thermogladius calderae</name>
    <dbReference type="NCBI Taxonomy" id="1200300"/>
    <lineage>
        <taxon>Archaea</taxon>
        <taxon>Thermoproteota</taxon>
        <taxon>Thermoprotei</taxon>
        <taxon>Desulfurococcales</taxon>
        <taxon>Desulfurococcaceae</taxon>
        <taxon>Thermogladius</taxon>
    </lineage>
</organism>
<proteinExistence type="predicted"/>
<protein>
    <submittedName>
        <fullName evidence="1">Uncharacterized protein</fullName>
    </submittedName>
</protein>
<dbReference type="AlphaFoldDB" id="A0A7J3XYJ9"/>
<accession>A0A7J3XYJ9</accession>
<sequence length="474" mass="50248">MFEKVLPLVLLVLVVAELAYGAVFTYYGAKITVGPVPPPVVLGAVGAYCRGMARTARTAIAYTDFETNQVSGWTSYGGTWALISTGYKGWGLEGKDNNQGIGKASQYYYNTRLDSYSSLWVTVKAQLLKNLGWKARYGLALIDSSLSSMFAIEIYDTYGYVEIRYYGPNGWSTLNYSTITGYTSGSWYTIVAYYNVSSTSTTINATVYDVYGNIVGRVSWSGGSYLTPSYLGVVVDSADAVFDDFEISTGDPRFVTVNNTIPGYSISIGDNLGNIVASATASSSTTQLSVVTDIVVGTGTDGNITVYYPSGAVCLVYKPAQGDTILGGDVYLIQGGVVVYLGANYTSANVTATISTSSTSMVFLSASNNDSSKPYYARLVLDVSTSTVSGLTCNVTLYTSTTTSTPITVSSGQVVSSATSFIQVPAGGSANLSFTGYASSTGLTMRLNLLLEYCSQPGEQGVCVYYPVSLTLNS</sequence>
<dbReference type="EMBL" id="DRYK01000031">
    <property type="protein sequence ID" value="HHP67633.1"/>
    <property type="molecule type" value="Genomic_DNA"/>
</dbReference>
<name>A0A7J3XYJ9_9CREN</name>
<evidence type="ECO:0000313" key="1">
    <source>
        <dbReference type="EMBL" id="HHP67633.1"/>
    </source>
</evidence>
<reference evidence="1" key="1">
    <citation type="journal article" date="2020" name="mSystems">
        <title>Genome- and Community-Level Interaction Insights into Carbon Utilization and Element Cycling Functions of Hydrothermarchaeota in Hydrothermal Sediment.</title>
        <authorList>
            <person name="Zhou Z."/>
            <person name="Liu Y."/>
            <person name="Xu W."/>
            <person name="Pan J."/>
            <person name="Luo Z.H."/>
            <person name="Li M."/>
        </authorList>
    </citation>
    <scope>NUCLEOTIDE SEQUENCE [LARGE SCALE GENOMIC DNA]</scope>
    <source>
        <strain evidence="1">SpSt-110</strain>
    </source>
</reference>